<reference evidence="2 3" key="1">
    <citation type="submission" date="2016-09" db="EMBL/GenBank/DDBJ databases">
        <title>Chromobacterium muskegensis sp. nov., an insecticidal bacterium isolated from Sphagnum bogs.</title>
        <authorList>
            <person name="Sparks M.E."/>
            <person name="Blackburn M.B."/>
            <person name="Gundersen-Rindal D.E."/>
            <person name="Mitchell A."/>
            <person name="Farrar R."/>
            <person name="Kuhar D."/>
        </authorList>
    </citation>
    <scope>NUCLEOTIDE SEQUENCE [LARGE SCALE GENOMIC DNA]</scope>
    <source>
        <strain evidence="2 3">37-2</strain>
    </source>
</reference>
<name>A0A1S1WWG4_9NEIS</name>
<accession>A0A1S1WWG4</accession>
<dbReference type="Pfam" id="PF04449">
    <property type="entry name" value="Fimbrial_CS1"/>
    <property type="match status" value="1"/>
</dbReference>
<dbReference type="OrthoDB" id="6631372at2"/>
<dbReference type="GO" id="GO:0009289">
    <property type="term" value="C:pilus"/>
    <property type="evidence" value="ECO:0007669"/>
    <property type="project" value="InterPro"/>
</dbReference>
<gene>
    <name evidence="2" type="ORF">BI347_18260</name>
</gene>
<evidence type="ECO:0000256" key="1">
    <source>
        <dbReference type="SAM" id="SignalP"/>
    </source>
</evidence>
<organism evidence="2 3">
    <name type="scientific">Chromobacterium sphagni</name>
    <dbReference type="NCBI Taxonomy" id="1903179"/>
    <lineage>
        <taxon>Bacteria</taxon>
        <taxon>Pseudomonadati</taxon>
        <taxon>Pseudomonadota</taxon>
        <taxon>Betaproteobacteria</taxon>
        <taxon>Neisseriales</taxon>
        <taxon>Chromobacteriaceae</taxon>
        <taxon>Chromobacterium</taxon>
    </lineage>
</organism>
<sequence length="167" mass="18064">MSTQKLLIGAALSAAMLSYAAMAEQQPLQISVTANIPTDSFYVQPLADWHLKDQTLSWDPRREVLKPVNNMLDMKSTIGAIQGYLEAPAELYGSGSDKIPMVVEINDQPMKVGVAKKAQILTATQAKDISRLNLNISAPKPEAGFKPGRYSGSVNLMFESVAPTQGN</sequence>
<evidence type="ECO:0000313" key="3">
    <source>
        <dbReference type="Proteomes" id="UP000180088"/>
    </source>
</evidence>
<dbReference type="STRING" id="1903179.BI347_18260"/>
<comment type="caution">
    <text evidence="2">The sequence shown here is derived from an EMBL/GenBank/DDBJ whole genome shotgun (WGS) entry which is preliminary data.</text>
</comment>
<dbReference type="Gene3D" id="2.60.40.2040">
    <property type="entry name" value="CFA/I fimbrial subunit E, pilin domain"/>
    <property type="match status" value="1"/>
</dbReference>
<dbReference type="Proteomes" id="UP000180088">
    <property type="component" value="Unassembled WGS sequence"/>
</dbReference>
<feature type="signal peptide" evidence="1">
    <location>
        <begin position="1"/>
        <end position="23"/>
    </location>
</feature>
<dbReference type="InterPro" id="IPR007540">
    <property type="entry name" value="Fimbrial_CS1-type"/>
</dbReference>
<evidence type="ECO:0000313" key="2">
    <source>
        <dbReference type="EMBL" id="OHX11591.1"/>
    </source>
</evidence>
<protein>
    <recommendedName>
        <fullName evidence="4">Adhesin</fullName>
    </recommendedName>
</protein>
<feature type="chain" id="PRO_5010171141" description="Adhesin" evidence="1">
    <location>
        <begin position="24"/>
        <end position="167"/>
    </location>
</feature>
<dbReference type="RefSeq" id="WP_071116657.1">
    <property type="nucleotide sequence ID" value="NZ_MKCS01000002.1"/>
</dbReference>
<evidence type="ECO:0008006" key="4">
    <source>
        <dbReference type="Google" id="ProtNLM"/>
    </source>
</evidence>
<keyword evidence="1" id="KW-0732">Signal</keyword>
<dbReference type="AlphaFoldDB" id="A0A1S1WWG4"/>
<dbReference type="EMBL" id="MKCS01000002">
    <property type="protein sequence ID" value="OHX11591.1"/>
    <property type="molecule type" value="Genomic_DNA"/>
</dbReference>
<proteinExistence type="predicted"/>